<name>A0A4R2CZZ3_SHIGR</name>
<dbReference type="SUPFAM" id="SSF55874">
    <property type="entry name" value="ATPase domain of HSP90 chaperone/DNA topoisomerase II/histidine kinase"/>
    <property type="match status" value="1"/>
</dbReference>
<keyword evidence="1" id="KW-1133">Transmembrane helix</keyword>
<dbReference type="PANTHER" id="PTHR34220">
    <property type="entry name" value="SENSOR HISTIDINE KINASE YPDA"/>
    <property type="match status" value="1"/>
</dbReference>
<accession>A0A4R2CZZ3</accession>
<comment type="caution">
    <text evidence="3">The sequence shown here is derived from an EMBL/GenBank/DDBJ whole genome shotgun (WGS) entry which is preliminary data.</text>
</comment>
<evidence type="ECO:0000313" key="4">
    <source>
        <dbReference type="Proteomes" id="UP000295351"/>
    </source>
</evidence>
<evidence type="ECO:0000313" key="3">
    <source>
        <dbReference type="EMBL" id="TCN46991.1"/>
    </source>
</evidence>
<dbReference type="InterPro" id="IPR050640">
    <property type="entry name" value="Bact_2-comp_sensor_kinase"/>
</dbReference>
<dbReference type="Proteomes" id="UP000295351">
    <property type="component" value="Unassembled WGS sequence"/>
</dbReference>
<keyword evidence="1" id="KW-0472">Membrane</keyword>
<feature type="transmembrane region" description="Helical" evidence="1">
    <location>
        <begin position="122"/>
        <end position="141"/>
    </location>
</feature>
<feature type="domain" description="Signal transduction histidine kinase internal region" evidence="2">
    <location>
        <begin position="148"/>
        <end position="227"/>
    </location>
</feature>
<gene>
    <name evidence="3" type="ORF">EV665_103164</name>
</gene>
<sequence>MAGIIHGREALVLAVTLWTALSINDFLLLSEGFLLLAPGWLSSILLALLLALVLQRLQNLPRERALGLGVLAVLVVAASQAAFDVTAIVTLGPHLLPGGLGVPGFAIADTFDEAVLQFRMSLLWNVVTFGFYAAALALLNAERRKLDAEMRALRYELNPHFLFNTLNSVAGLIEEGSAGRADRMVLSLSRFLQTTLSLDPLHDVPLAEEIALQRDYLAIEQERFADRMRFDIRLPDALAAALVPNLILQPLIENAVKHGVSASRKPVAILLDARQKADRLILTVENDLPETDAIPHKPPGMGVGLRNITDRLQARFASRWRFSSGSTAEGRYRASIEIPLRWA</sequence>
<keyword evidence="1" id="KW-0812">Transmembrane</keyword>
<keyword evidence="3" id="KW-0808">Transferase</keyword>
<dbReference type="GO" id="GO:0016020">
    <property type="term" value="C:membrane"/>
    <property type="evidence" value="ECO:0007669"/>
    <property type="project" value="InterPro"/>
</dbReference>
<dbReference type="RefSeq" id="WP_133033534.1">
    <property type="nucleotide sequence ID" value="NZ_BAABEI010000012.1"/>
</dbReference>
<evidence type="ECO:0000259" key="2">
    <source>
        <dbReference type="Pfam" id="PF06580"/>
    </source>
</evidence>
<dbReference type="Pfam" id="PF06580">
    <property type="entry name" value="His_kinase"/>
    <property type="match status" value="1"/>
</dbReference>
<protein>
    <submittedName>
        <fullName evidence="3">Histidine kinase</fullName>
    </submittedName>
</protein>
<keyword evidence="4" id="KW-1185">Reference proteome</keyword>
<dbReference type="GO" id="GO:0000155">
    <property type="term" value="F:phosphorelay sensor kinase activity"/>
    <property type="evidence" value="ECO:0007669"/>
    <property type="project" value="InterPro"/>
</dbReference>
<feature type="transmembrane region" description="Helical" evidence="1">
    <location>
        <begin position="32"/>
        <end position="54"/>
    </location>
</feature>
<evidence type="ECO:0000256" key="1">
    <source>
        <dbReference type="SAM" id="Phobius"/>
    </source>
</evidence>
<feature type="transmembrane region" description="Helical" evidence="1">
    <location>
        <begin position="66"/>
        <end position="91"/>
    </location>
</feature>
<dbReference type="AlphaFoldDB" id="A0A4R2CZZ3"/>
<dbReference type="PANTHER" id="PTHR34220:SF7">
    <property type="entry name" value="SENSOR HISTIDINE KINASE YPDA"/>
    <property type="match status" value="1"/>
</dbReference>
<organism evidence="3 4">
    <name type="scientific">Shinella granuli</name>
    <dbReference type="NCBI Taxonomy" id="323621"/>
    <lineage>
        <taxon>Bacteria</taxon>
        <taxon>Pseudomonadati</taxon>
        <taxon>Pseudomonadota</taxon>
        <taxon>Alphaproteobacteria</taxon>
        <taxon>Hyphomicrobiales</taxon>
        <taxon>Rhizobiaceae</taxon>
        <taxon>Shinella</taxon>
    </lineage>
</organism>
<reference evidence="3 4" key="1">
    <citation type="submission" date="2019-03" db="EMBL/GenBank/DDBJ databases">
        <title>Genomic Encyclopedia of Type Strains, Phase IV (KMG-IV): sequencing the most valuable type-strain genomes for metagenomic binning, comparative biology and taxonomic classification.</title>
        <authorList>
            <person name="Goeker M."/>
        </authorList>
    </citation>
    <scope>NUCLEOTIDE SEQUENCE [LARGE SCALE GENOMIC DNA]</scope>
    <source>
        <strain evidence="3 4">DSM 18401</strain>
    </source>
</reference>
<dbReference type="Gene3D" id="3.30.565.10">
    <property type="entry name" value="Histidine kinase-like ATPase, C-terminal domain"/>
    <property type="match status" value="1"/>
</dbReference>
<proteinExistence type="predicted"/>
<keyword evidence="3" id="KW-0418">Kinase</keyword>
<dbReference type="InterPro" id="IPR010559">
    <property type="entry name" value="Sig_transdc_His_kin_internal"/>
</dbReference>
<dbReference type="EMBL" id="SLVX01000003">
    <property type="protein sequence ID" value="TCN46991.1"/>
    <property type="molecule type" value="Genomic_DNA"/>
</dbReference>
<dbReference type="InterPro" id="IPR036890">
    <property type="entry name" value="HATPase_C_sf"/>
</dbReference>